<dbReference type="GO" id="GO:0006508">
    <property type="term" value="P:proteolysis"/>
    <property type="evidence" value="ECO:0007669"/>
    <property type="project" value="UniProtKB-KW"/>
</dbReference>
<keyword evidence="2" id="KW-0645">Protease</keyword>
<name>A0AAN9QPE0_CANGL</name>
<dbReference type="Proteomes" id="UP001367508">
    <property type="component" value="Unassembled WGS sequence"/>
</dbReference>
<evidence type="ECO:0000256" key="2">
    <source>
        <dbReference type="ARBA" id="ARBA00022670"/>
    </source>
</evidence>
<evidence type="ECO:0000256" key="1">
    <source>
        <dbReference type="ARBA" id="ARBA00005234"/>
    </source>
</evidence>
<evidence type="ECO:0000313" key="6">
    <source>
        <dbReference type="Proteomes" id="UP001367508"/>
    </source>
</evidence>
<evidence type="ECO:0000259" key="4">
    <source>
        <dbReference type="Pfam" id="PF02902"/>
    </source>
</evidence>
<dbReference type="InterPro" id="IPR038765">
    <property type="entry name" value="Papain-like_cys_pep_sf"/>
</dbReference>
<dbReference type="EMBL" id="JAYMYQ010000003">
    <property type="protein sequence ID" value="KAK7345245.1"/>
    <property type="molecule type" value="Genomic_DNA"/>
</dbReference>
<sequence>MCSMGAKRRSLRLNKTGTKVKKNEDILNELMSSPSCNKAKCGNPTDLPPSNMPPVIVFSSRQSGNIYKSTTNFASGEKGKRWRKVCSRSTLEVVQKVLRLESSMKEIKEALSLITNILNKQTTQQNFELNPFEIYVPINKDNSHWYLLVIDFAKCDLVLLDSYPSKDMLEVRKRVVKKVIDHGTRLKLVVDLVIHPYSTIREDIIKKEHHHLE</sequence>
<comment type="caution">
    <text evidence="5">The sequence shown here is derived from an EMBL/GenBank/DDBJ whole genome shotgun (WGS) entry which is preliminary data.</text>
</comment>
<organism evidence="5 6">
    <name type="scientific">Canavalia gladiata</name>
    <name type="common">Sword bean</name>
    <name type="synonym">Dolichos gladiatus</name>
    <dbReference type="NCBI Taxonomy" id="3824"/>
    <lineage>
        <taxon>Eukaryota</taxon>
        <taxon>Viridiplantae</taxon>
        <taxon>Streptophyta</taxon>
        <taxon>Embryophyta</taxon>
        <taxon>Tracheophyta</taxon>
        <taxon>Spermatophyta</taxon>
        <taxon>Magnoliopsida</taxon>
        <taxon>eudicotyledons</taxon>
        <taxon>Gunneridae</taxon>
        <taxon>Pentapetalae</taxon>
        <taxon>rosids</taxon>
        <taxon>fabids</taxon>
        <taxon>Fabales</taxon>
        <taxon>Fabaceae</taxon>
        <taxon>Papilionoideae</taxon>
        <taxon>50 kb inversion clade</taxon>
        <taxon>NPAAA clade</taxon>
        <taxon>indigoferoid/millettioid clade</taxon>
        <taxon>Phaseoleae</taxon>
        <taxon>Canavalia</taxon>
    </lineage>
</organism>
<dbReference type="Gene3D" id="3.40.395.10">
    <property type="entry name" value="Adenoviral Proteinase, Chain A"/>
    <property type="match status" value="1"/>
</dbReference>
<proteinExistence type="inferred from homology"/>
<dbReference type="Pfam" id="PF02902">
    <property type="entry name" value="Peptidase_C48"/>
    <property type="match status" value="1"/>
</dbReference>
<dbReference type="GO" id="GO:0008234">
    <property type="term" value="F:cysteine-type peptidase activity"/>
    <property type="evidence" value="ECO:0007669"/>
    <property type="project" value="InterPro"/>
</dbReference>
<feature type="domain" description="Ubiquitin-like protease family profile" evidence="4">
    <location>
        <begin position="134"/>
        <end position="168"/>
    </location>
</feature>
<evidence type="ECO:0000313" key="5">
    <source>
        <dbReference type="EMBL" id="KAK7345245.1"/>
    </source>
</evidence>
<reference evidence="5 6" key="1">
    <citation type="submission" date="2024-01" db="EMBL/GenBank/DDBJ databases">
        <title>The genomes of 5 underutilized Papilionoideae crops provide insights into root nodulation and disease resistanc.</title>
        <authorList>
            <person name="Jiang F."/>
        </authorList>
    </citation>
    <scope>NUCLEOTIDE SEQUENCE [LARGE SCALE GENOMIC DNA]</scope>
    <source>
        <strain evidence="5">LVBAO_FW01</strain>
        <tissue evidence="5">Leaves</tissue>
    </source>
</reference>
<keyword evidence="3" id="KW-0378">Hydrolase</keyword>
<dbReference type="SUPFAM" id="SSF54001">
    <property type="entry name" value="Cysteine proteinases"/>
    <property type="match status" value="1"/>
</dbReference>
<dbReference type="InterPro" id="IPR003653">
    <property type="entry name" value="Peptidase_C48_C"/>
</dbReference>
<evidence type="ECO:0000256" key="3">
    <source>
        <dbReference type="ARBA" id="ARBA00022801"/>
    </source>
</evidence>
<accession>A0AAN9QPE0</accession>
<keyword evidence="6" id="KW-1185">Reference proteome</keyword>
<protein>
    <recommendedName>
        <fullName evidence="4">Ubiquitin-like protease family profile domain-containing protein</fullName>
    </recommendedName>
</protein>
<dbReference type="AlphaFoldDB" id="A0AAN9QPE0"/>
<gene>
    <name evidence="5" type="ORF">VNO77_15839</name>
</gene>
<comment type="similarity">
    <text evidence="1">Belongs to the peptidase C48 family.</text>
</comment>